<feature type="chain" id="PRO_5041977969" description="Secreted protein" evidence="1">
    <location>
        <begin position="25"/>
        <end position="107"/>
    </location>
</feature>
<keyword evidence="3" id="KW-1185">Reference proteome</keyword>
<dbReference type="EMBL" id="JARJCW010000085">
    <property type="protein sequence ID" value="KAJ7196238.1"/>
    <property type="molecule type" value="Genomic_DNA"/>
</dbReference>
<proteinExistence type="predicted"/>
<reference evidence="2" key="1">
    <citation type="submission" date="2023-03" db="EMBL/GenBank/DDBJ databases">
        <title>Massive genome expansion in bonnet fungi (Mycena s.s.) driven by repeated elements and novel gene families across ecological guilds.</title>
        <authorList>
            <consortium name="Lawrence Berkeley National Laboratory"/>
            <person name="Harder C.B."/>
            <person name="Miyauchi S."/>
            <person name="Viragh M."/>
            <person name="Kuo A."/>
            <person name="Thoen E."/>
            <person name="Andreopoulos B."/>
            <person name="Lu D."/>
            <person name="Skrede I."/>
            <person name="Drula E."/>
            <person name="Henrissat B."/>
            <person name="Morin E."/>
            <person name="Kohler A."/>
            <person name="Barry K."/>
            <person name="LaButti K."/>
            <person name="Morin E."/>
            <person name="Salamov A."/>
            <person name="Lipzen A."/>
            <person name="Mereny Z."/>
            <person name="Hegedus B."/>
            <person name="Baldrian P."/>
            <person name="Stursova M."/>
            <person name="Weitz H."/>
            <person name="Taylor A."/>
            <person name="Grigoriev I.V."/>
            <person name="Nagy L.G."/>
            <person name="Martin F."/>
            <person name="Kauserud H."/>
        </authorList>
    </citation>
    <scope>NUCLEOTIDE SEQUENCE</scope>
    <source>
        <strain evidence="2">9144</strain>
    </source>
</reference>
<dbReference type="AlphaFoldDB" id="A0AAD6UWK6"/>
<evidence type="ECO:0008006" key="4">
    <source>
        <dbReference type="Google" id="ProtNLM"/>
    </source>
</evidence>
<comment type="caution">
    <text evidence="2">The sequence shown here is derived from an EMBL/GenBank/DDBJ whole genome shotgun (WGS) entry which is preliminary data.</text>
</comment>
<name>A0AAD6UWK6_9AGAR</name>
<organism evidence="2 3">
    <name type="scientific">Mycena pura</name>
    <dbReference type="NCBI Taxonomy" id="153505"/>
    <lineage>
        <taxon>Eukaryota</taxon>
        <taxon>Fungi</taxon>
        <taxon>Dikarya</taxon>
        <taxon>Basidiomycota</taxon>
        <taxon>Agaricomycotina</taxon>
        <taxon>Agaricomycetes</taxon>
        <taxon>Agaricomycetidae</taxon>
        <taxon>Agaricales</taxon>
        <taxon>Marasmiineae</taxon>
        <taxon>Mycenaceae</taxon>
        <taxon>Mycena</taxon>
    </lineage>
</organism>
<feature type="signal peptide" evidence="1">
    <location>
        <begin position="1"/>
        <end position="24"/>
    </location>
</feature>
<evidence type="ECO:0000313" key="3">
    <source>
        <dbReference type="Proteomes" id="UP001219525"/>
    </source>
</evidence>
<accession>A0AAD6UWK6</accession>
<protein>
    <recommendedName>
        <fullName evidence="4">Secreted protein</fullName>
    </recommendedName>
</protein>
<evidence type="ECO:0000313" key="2">
    <source>
        <dbReference type="EMBL" id="KAJ7196238.1"/>
    </source>
</evidence>
<dbReference type="Proteomes" id="UP001219525">
    <property type="component" value="Unassembled WGS sequence"/>
</dbReference>
<evidence type="ECO:0000256" key="1">
    <source>
        <dbReference type="SAM" id="SignalP"/>
    </source>
</evidence>
<gene>
    <name evidence="2" type="ORF">GGX14DRAFT_403442</name>
</gene>
<sequence length="107" mass="11739">MSQTIFPAALWLFCAPASIPSGQSDRFRTAFTPSTGLSANESLRNGSGEIVSIARRDGIREALQQVEQMFEFLIIVKFFLAQLIVDGPVSAIIKNRAFPLDHLKTGL</sequence>
<keyword evidence="1" id="KW-0732">Signal</keyword>